<dbReference type="RefSeq" id="WP_349181754.1">
    <property type="nucleotide sequence ID" value="NZ_DBEZBG010000013.1"/>
</dbReference>
<dbReference type="Pfam" id="PF05991">
    <property type="entry name" value="NYN_YacP"/>
    <property type="match status" value="1"/>
</dbReference>
<dbReference type="Proteomes" id="UP001478817">
    <property type="component" value="Unassembled WGS sequence"/>
</dbReference>
<evidence type="ECO:0000313" key="1">
    <source>
        <dbReference type="EMBL" id="MEQ2637290.1"/>
    </source>
</evidence>
<gene>
    <name evidence="1" type="ORF">AAAT05_02875</name>
</gene>
<evidence type="ECO:0000313" key="2">
    <source>
        <dbReference type="Proteomes" id="UP001478817"/>
    </source>
</evidence>
<sequence length="178" mass="19997">MASKHRLDLLVVDGYNVIFKSERYMARMDRSGVSDPFEQARELLISDVAAYAKGKYEPIVVFDAAGNVSPDRPYTTRGGVRTIFSATGESADSVIERLVTEERLVPRAVTVVTSDSTIRATVGGIPVTKISSDVLVHDVDELAVEYERENASRQHQRMTLEDRLSPDQREKLWKLLRQ</sequence>
<reference evidence="1 2" key="1">
    <citation type="submission" date="2024-04" db="EMBL/GenBank/DDBJ databases">
        <title>Human intestinal bacterial collection.</title>
        <authorList>
            <person name="Pauvert C."/>
            <person name="Hitch T.C.A."/>
            <person name="Clavel T."/>
        </authorList>
    </citation>
    <scope>NUCLEOTIDE SEQUENCE [LARGE SCALE GENOMIC DNA]</scope>
    <source>
        <strain evidence="1 2">CLA-AA-H197</strain>
    </source>
</reference>
<organism evidence="1 2">
    <name type="scientific">Paratractidigestivibacter faecalis</name>
    <dbReference type="NCBI Taxonomy" id="2292441"/>
    <lineage>
        <taxon>Bacteria</taxon>
        <taxon>Bacillati</taxon>
        <taxon>Actinomycetota</taxon>
        <taxon>Coriobacteriia</taxon>
        <taxon>Coriobacteriales</taxon>
        <taxon>Atopobiaceae</taxon>
        <taxon>Paratractidigestivibacter</taxon>
    </lineage>
</organism>
<protein>
    <submittedName>
        <fullName evidence="1">NYN domain-containing protein</fullName>
    </submittedName>
</protein>
<dbReference type="EMBL" id="JBBNGS010000004">
    <property type="protein sequence ID" value="MEQ2637290.1"/>
    <property type="molecule type" value="Genomic_DNA"/>
</dbReference>
<accession>A0ABV1IEG9</accession>
<dbReference type="PANTHER" id="PTHR34547:SF1">
    <property type="entry name" value="YACP-LIKE NYN DOMAIN PROTEIN"/>
    <property type="match status" value="1"/>
</dbReference>
<proteinExistence type="predicted"/>
<comment type="caution">
    <text evidence="1">The sequence shown here is derived from an EMBL/GenBank/DDBJ whole genome shotgun (WGS) entry which is preliminary data.</text>
</comment>
<keyword evidence="2" id="KW-1185">Reference proteome</keyword>
<dbReference type="PANTHER" id="PTHR34547">
    <property type="entry name" value="YACP-LIKE NYN DOMAIN PROTEIN"/>
    <property type="match status" value="1"/>
</dbReference>
<name>A0ABV1IEG9_9ACTN</name>
<dbReference type="InterPro" id="IPR010298">
    <property type="entry name" value="YacP-like"/>
</dbReference>